<reference evidence="1 2" key="1">
    <citation type="submission" date="2024-09" db="EMBL/GenBank/DDBJ databases">
        <authorList>
            <person name="Sun Q."/>
            <person name="Mori K."/>
        </authorList>
    </citation>
    <scope>NUCLEOTIDE SEQUENCE [LARGE SCALE GENOMIC DNA]</scope>
    <source>
        <strain evidence="1 2">CECT 9424</strain>
    </source>
</reference>
<protein>
    <submittedName>
        <fullName evidence="1">Uncharacterized protein</fullName>
    </submittedName>
</protein>
<dbReference type="RefSeq" id="WP_377066939.1">
    <property type="nucleotide sequence ID" value="NZ_JBHMEC010000004.1"/>
</dbReference>
<dbReference type="Proteomes" id="UP001589670">
    <property type="component" value="Unassembled WGS sequence"/>
</dbReference>
<gene>
    <name evidence="1" type="ORF">ACFFU4_03070</name>
</gene>
<accession>A0ABV5HWC5</accession>
<sequence length="69" mass="7218">MTAPDITRWSREEMLRLAASAVAKVDLLGPRGTTLCSMDEIAAMAGVCALHGVGPRLLSTPPSTGDDHV</sequence>
<keyword evidence="2" id="KW-1185">Reference proteome</keyword>
<dbReference type="EMBL" id="JBHMEC010000004">
    <property type="protein sequence ID" value="MFB9148731.1"/>
    <property type="molecule type" value="Genomic_DNA"/>
</dbReference>
<comment type="caution">
    <text evidence="1">The sequence shown here is derived from an EMBL/GenBank/DDBJ whole genome shotgun (WGS) entry which is preliminary data.</text>
</comment>
<evidence type="ECO:0000313" key="2">
    <source>
        <dbReference type="Proteomes" id="UP001589670"/>
    </source>
</evidence>
<evidence type="ECO:0000313" key="1">
    <source>
        <dbReference type="EMBL" id="MFB9148731.1"/>
    </source>
</evidence>
<proteinExistence type="predicted"/>
<dbReference type="PROSITE" id="PS51300">
    <property type="entry name" value="NIRD"/>
    <property type="match status" value="1"/>
</dbReference>
<name>A0ABV5HWC5_9RHOB</name>
<organism evidence="1 2">
    <name type="scientific">Roseovarius ramblicola</name>
    <dbReference type="NCBI Taxonomy" id="2022336"/>
    <lineage>
        <taxon>Bacteria</taxon>
        <taxon>Pseudomonadati</taxon>
        <taxon>Pseudomonadota</taxon>
        <taxon>Alphaproteobacteria</taxon>
        <taxon>Rhodobacterales</taxon>
        <taxon>Roseobacteraceae</taxon>
        <taxon>Roseovarius</taxon>
    </lineage>
</organism>